<protein>
    <recommendedName>
        <fullName evidence="4">ML domain-containing protein</fullName>
    </recommendedName>
</protein>
<name>A0ABR7L8I9_9PSEU</name>
<evidence type="ECO:0000313" key="2">
    <source>
        <dbReference type="EMBL" id="MBC6449020.1"/>
    </source>
</evidence>
<feature type="signal peptide" evidence="1">
    <location>
        <begin position="1"/>
        <end position="32"/>
    </location>
</feature>
<gene>
    <name evidence="2" type="ORF">GPZ80_17780</name>
</gene>
<keyword evidence="3" id="KW-1185">Reference proteome</keyword>
<accession>A0ABR7L8I9</accession>
<reference evidence="2 3" key="1">
    <citation type="submission" date="2020-06" db="EMBL/GenBank/DDBJ databases">
        <title>Actinokineospora xiongansis sp. nov., isolated from soil of Baiyangdian.</title>
        <authorList>
            <person name="Zhang X."/>
        </authorList>
    </citation>
    <scope>NUCLEOTIDE SEQUENCE [LARGE SCALE GENOMIC DNA]</scope>
    <source>
        <strain evidence="2 3">HBU206404</strain>
    </source>
</reference>
<dbReference type="EMBL" id="JABVED010000009">
    <property type="protein sequence ID" value="MBC6449020.1"/>
    <property type="molecule type" value="Genomic_DNA"/>
</dbReference>
<organism evidence="2 3">
    <name type="scientific">Actinokineospora xionganensis</name>
    <dbReference type="NCBI Taxonomy" id="2684470"/>
    <lineage>
        <taxon>Bacteria</taxon>
        <taxon>Bacillati</taxon>
        <taxon>Actinomycetota</taxon>
        <taxon>Actinomycetes</taxon>
        <taxon>Pseudonocardiales</taxon>
        <taxon>Pseudonocardiaceae</taxon>
        <taxon>Actinokineospora</taxon>
    </lineage>
</organism>
<keyword evidence="1" id="KW-0732">Signal</keyword>
<feature type="chain" id="PRO_5045321178" description="ML domain-containing protein" evidence="1">
    <location>
        <begin position="33"/>
        <end position="172"/>
    </location>
</feature>
<dbReference type="RefSeq" id="WP_187221485.1">
    <property type="nucleotide sequence ID" value="NZ_JABVED010000009.1"/>
</dbReference>
<comment type="caution">
    <text evidence="2">The sequence shown here is derived from an EMBL/GenBank/DDBJ whole genome shotgun (WGS) entry which is preliminary data.</text>
</comment>
<evidence type="ECO:0008006" key="4">
    <source>
        <dbReference type="Google" id="ProtNLM"/>
    </source>
</evidence>
<proteinExistence type="predicted"/>
<evidence type="ECO:0000256" key="1">
    <source>
        <dbReference type="SAM" id="SignalP"/>
    </source>
</evidence>
<sequence length="172" mass="18717">MKLTTIGRRTRVAVAAAVILLTATFTATGAAADPIGSCATITKFTMTFRTGGDDLRYNSELLVSIKVPHLTQPLPLRSVFGQFPNNSTVVKVDIPFATTGQTVNSCHIRAQHLTLISHSAWFEGPDNWDMNSFSIVGYTSSGVAKYQHSSGTGSPWFRFSQSKPTLVVHDWL</sequence>
<evidence type="ECO:0000313" key="3">
    <source>
        <dbReference type="Proteomes" id="UP000734823"/>
    </source>
</evidence>
<dbReference type="Proteomes" id="UP000734823">
    <property type="component" value="Unassembled WGS sequence"/>
</dbReference>